<dbReference type="Proteomes" id="UP000774130">
    <property type="component" value="Unassembled WGS sequence"/>
</dbReference>
<gene>
    <name evidence="1" type="ORF">KUA55_17120</name>
</gene>
<sequence>MEKIDFYNIPVADYLLSIGEPLINVGHNYYQHKDHDSLKINVRKNYFIWNSRSGEKNASGGVVQYLQIMYGLTLQESLNKVAHDIEGKELKKVAKKVYPKYFNYQVKETFVPLEAQRYLVASRKIANSVIRKFFHLGLITQNEGKEIIFKWYCGSQIVGFSKQGTVKLTQEEKDKYHTKKDYFKYVAPTTEKDSLWGFNYLEGLPKNLYFFESEIDLLSYYTLFKNDLEEQENFWLISINGVALQKIFNFLKYGIEKMDLKNNCQTLNICFDNDTAGKKAMEELKKINFNEIEFESKLPPSEKDWNEFLIRERTKK</sequence>
<comment type="caution">
    <text evidence="1">The sequence shown here is derived from an EMBL/GenBank/DDBJ whole genome shotgun (WGS) entry which is preliminary data.</text>
</comment>
<accession>A0ABS6THL3</accession>
<proteinExistence type="predicted"/>
<reference evidence="1 2" key="1">
    <citation type="submission" date="2021-06" db="EMBL/GenBank/DDBJ databases">
        <title>Enterococcus alishanensis sp. nov., a novel lactic acid bacterium isolated from fresh coffee beans.</title>
        <authorList>
            <person name="Chen Y.-S."/>
        </authorList>
    </citation>
    <scope>NUCLEOTIDE SEQUENCE [LARGE SCALE GENOMIC DNA]</scope>
    <source>
        <strain evidence="1 2">ALS3</strain>
    </source>
</reference>
<dbReference type="RefSeq" id="WP_218327596.1">
    <property type="nucleotide sequence ID" value="NZ_JAHUZB010000011.1"/>
</dbReference>
<dbReference type="EMBL" id="JAHUZB010000011">
    <property type="protein sequence ID" value="MBV7392383.1"/>
    <property type="molecule type" value="Genomic_DNA"/>
</dbReference>
<evidence type="ECO:0000313" key="1">
    <source>
        <dbReference type="EMBL" id="MBV7392383.1"/>
    </source>
</evidence>
<evidence type="ECO:0000313" key="2">
    <source>
        <dbReference type="Proteomes" id="UP000774130"/>
    </source>
</evidence>
<protein>
    <submittedName>
        <fullName evidence="1">Toprim domain-containing protein</fullName>
    </submittedName>
</protein>
<name>A0ABS6THL3_9ENTE</name>
<dbReference type="Pfam" id="PF13155">
    <property type="entry name" value="Toprim_2"/>
    <property type="match status" value="1"/>
</dbReference>
<keyword evidence="2" id="KW-1185">Reference proteome</keyword>
<organism evidence="1 2">
    <name type="scientific">Enterococcus alishanensis</name>
    <dbReference type="NCBI Taxonomy" id="1303817"/>
    <lineage>
        <taxon>Bacteria</taxon>
        <taxon>Bacillati</taxon>
        <taxon>Bacillota</taxon>
        <taxon>Bacilli</taxon>
        <taxon>Lactobacillales</taxon>
        <taxon>Enterococcaceae</taxon>
        <taxon>Enterococcus</taxon>
    </lineage>
</organism>